<protein>
    <submittedName>
        <fullName evidence="2">Uncharacterized protein</fullName>
    </submittedName>
</protein>
<keyword evidence="3" id="KW-1185">Reference proteome</keyword>
<dbReference type="EMBL" id="CP002467">
    <property type="protein sequence ID" value="ADV84271.1"/>
    <property type="molecule type" value="Genomic_DNA"/>
</dbReference>
<dbReference type="KEGG" id="tsa:AciPR4_3518"/>
<dbReference type="HOGENOM" id="CLU_3048902_0_0_0"/>
<reference evidence="2 3" key="1">
    <citation type="journal article" date="2012" name="Stand. Genomic Sci.">
        <title>Complete genome sequence of Terriglobus saanensis type strain SP1PR4(T), an Acidobacteria from tundra soil.</title>
        <authorList>
            <person name="Rawat S.R."/>
            <person name="Mannisto M.K."/>
            <person name="Starovoytov V."/>
            <person name="Goodwin L."/>
            <person name="Nolan M."/>
            <person name="Hauser L."/>
            <person name="Land M."/>
            <person name="Davenport K.W."/>
            <person name="Woyke T."/>
            <person name="Haggblom M.M."/>
        </authorList>
    </citation>
    <scope>NUCLEOTIDE SEQUENCE</scope>
    <source>
        <strain evidence="3">ATCC BAA-1853 / DSM 23119 / SP1PR4</strain>
    </source>
</reference>
<feature type="region of interest" description="Disordered" evidence="1">
    <location>
        <begin position="1"/>
        <end position="54"/>
    </location>
</feature>
<dbReference type="AlphaFoldDB" id="E8UYQ5"/>
<evidence type="ECO:0000256" key="1">
    <source>
        <dbReference type="SAM" id="MobiDB-lite"/>
    </source>
</evidence>
<feature type="compositionally biased region" description="Basic and acidic residues" evidence="1">
    <location>
        <begin position="1"/>
        <end position="19"/>
    </location>
</feature>
<accession>E8UYQ5</accession>
<gene>
    <name evidence="2" type="ordered locus">AciPR4_3518</name>
</gene>
<dbReference type="Proteomes" id="UP000006844">
    <property type="component" value="Chromosome"/>
</dbReference>
<name>E8UYQ5_TERSS</name>
<evidence type="ECO:0000313" key="2">
    <source>
        <dbReference type="EMBL" id="ADV84271.1"/>
    </source>
</evidence>
<sequence>MSDPRPNESKYGGEGEHGKPTHVTSPVPEKKEGEINPSAPNDVTVTPGSMDKQK</sequence>
<proteinExistence type="predicted"/>
<dbReference type="STRING" id="401053.AciPR4_3518"/>
<evidence type="ECO:0000313" key="3">
    <source>
        <dbReference type="Proteomes" id="UP000006844"/>
    </source>
</evidence>
<dbReference type="RefSeq" id="WP_013570001.1">
    <property type="nucleotide sequence ID" value="NC_014963.1"/>
</dbReference>
<organism evidence="2 3">
    <name type="scientific">Terriglobus saanensis (strain ATCC BAA-1853 / DSM 23119 / SP1PR4)</name>
    <dbReference type="NCBI Taxonomy" id="401053"/>
    <lineage>
        <taxon>Bacteria</taxon>
        <taxon>Pseudomonadati</taxon>
        <taxon>Acidobacteriota</taxon>
        <taxon>Terriglobia</taxon>
        <taxon>Terriglobales</taxon>
        <taxon>Acidobacteriaceae</taxon>
        <taxon>Terriglobus</taxon>
    </lineage>
</organism>
<feature type="compositionally biased region" description="Polar residues" evidence="1">
    <location>
        <begin position="38"/>
        <end position="47"/>
    </location>
</feature>